<name>A0AAE7C2R4_9PAST</name>
<dbReference type="PANTHER" id="PTHR20842">
    <property type="entry name" value="PROTEASE S51 ALPHA-ASPARTYL DIPEPTIDASE"/>
    <property type="match status" value="1"/>
</dbReference>
<evidence type="ECO:0000313" key="6">
    <source>
        <dbReference type="EMBL" id="RPE95916.1"/>
    </source>
</evidence>
<evidence type="ECO:0000256" key="4">
    <source>
        <dbReference type="ARBA" id="ARBA00022825"/>
    </source>
</evidence>
<organism evidence="5 8">
    <name type="scientific">Frederiksenia canicola</name>
    <dbReference type="NCBI Taxonomy" id="123824"/>
    <lineage>
        <taxon>Bacteria</taxon>
        <taxon>Pseudomonadati</taxon>
        <taxon>Pseudomonadota</taxon>
        <taxon>Gammaproteobacteria</taxon>
        <taxon>Pasteurellales</taxon>
        <taxon>Pasteurellaceae</taxon>
        <taxon>Frederiksenia</taxon>
    </lineage>
</organism>
<keyword evidence="3" id="KW-0378">Hydrolase</keyword>
<evidence type="ECO:0000256" key="3">
    <source>
        <dbReference type="ARBA" id="ARBA00022801"/>
    </source>
</evidence>
<evidence type="ECO:0000313" key="7">
    <source>
        <dbReference type="Proteomes" id="UP000276901"/>
    </source>
</evidence>
<comment type="similarity">
    <text evidence="1">Belongs to the peptidase S51 family.</text>
</comment>
<dbReference type="Gene3D" id="3.40.50.880">
    <property type="match status" value="1"/>
</dbReference>
<dbReference type="PANTHER" id="PTHR20842:SF0">
    <property type="entry name" value="ALPHA-ASPARTYL DIPEPTIDASE"/>
    <property type="match status" value="1"/>
</dbReference>
<sequence length="201" mass="22582">MKLFLCSHFAKVGTLLKEDVVGKNVLFIPTASIHESYKGYVDEARAVWHNLNTHLIELEISTASLEDIQGAFDNADILYFTGGNTFFLIDQIRKTGVDKLIKQHVESGKLYVGESGGAIICADELSYIKPMDEVPSDFSQADYLGLNLIDFYVVPHYLCFPFEKCSQQIVDENPDLAIWVINNEQAILVEGDIKRELCISE</sequence>
<evidence type="ECO:0000256" key="2">
    <source>
        <dbReference type="ARBA" id="ARBA00022670"/>
    </source>
</evidence>
<dbReference type="Pfam" id="PF03575">
    <property type="entry name" value="Peptidase_S51"/>
    <property type="match status" value="1"/>
</dbReference>
<protein>
    <submittedName>
        <fullName evidence="6">Dipeptidase E</fullName>
    </submittedName>
    <submittedName>
        <fullName evidence="5">Peptidase S51</fullName>
    </submittedName>
</protein>
<dbReference type="RefSeq" id="WP_123955843.1">
    <property type="nucleotide sequence ID" value="NZ_CP015029.1"/>
</dbReference>
<evidence type="ECO:0000256" key="1">
    <source>
        <dbReference type="ARBA" id="ARBA00006534"/>
    </source>
</evidence>
<dbReference type="SUPFAM" id="SSF52317">
    <property type="entry name" value="Class I glutamine amidotransferase-like"/>
    <property type="match status" value="1"/>
</dbReference>
<dbReference type="AlphaFoldDB" id="A0AAE7C2R4"/>
<dbReference type="Proteomes" id="UP000276901">
    <property type="component" value="Unassembled WGS sequence"/>
</dbReference>
<dbReference type="GO" id="GO:0008236">
    <property type="term" value="F:serine-type peptidase activity"/>
    <property type="evidence" value="ECO:0007669"/>
    <property type="project" value="UniProtKB-KW"/>
</dbReference>
<dbReference type="EMBL" id="RKQT01000001">
    <property type="protein sequence ID" value="RPE95916.1"/>
    <property type="molecule type" value="Genomic_DNA"/>
</dbReference>
<keyword evidence="7" id="KW-1185">Reference proteome</keyword>
<dbReference type="InterPro" id="IPR005320">
    <property type="entry name" value="Peptidase_S51"/>
</dbReference>
<evidence type="ECO:0000313" key="8">
    <source>
        <dbReference type="Proteomes" id="UP000502287"/>
    </source>
</evidence>
<keyword evidence="2" id="KW-0645">Protease</keyword>
<dbReference type="InterPro" id="IPR029062">
    <property type="entry name" value="Class_I_gatase-like"/>
</dbReference>
<gene>
    <name evidence="5" type="ORF">A4G17_09310</name>
    <name evidence="6" type="ORF">EDC49_0294</name>
</gene>
<keyword evidence="4" id="KW-0720">Serine protease</keyword>
<accession>A0AAE7C2R4</accession>
<evidence type="ECO:0000313" key="5">
    <source>
        <dbReference type="EMBL" id="QIM65626.1"/>
    </source>
</evidence>
<reference evidence="6 7" key="2">
    <citation type="submission" date="2018-11" db="EMBL/GenBank/DDBJ databases">
        <title>Genomic Encyclopedia of Type Strains, Phase IV (KMG-IV): sequencing the most valuable type-strain genomes for metagenomic binning, comparative biology and taxonomic classification.</title>
        <authorList>
            <person name="Goeker M."/>
        </authorList>
    </citation>
    <scope>NUCLEOTIDE SEQUENCE [LARGE SCALE GENOMIC DNA]</scope>
    <source>
        <strain evidence="6 7">DSM 25797</strain>
    </source>
</reference>
<reference evidence="5 8" key="1">
    <citation type="submission" date="2016-03" db="EMBL/GenBank/DDBJ databases">
        <authorList>
            <person name="Hansen M.J."/>
            <person name="Bojesen A.M."/>
            <person name="Planet P."/>
        </authorList>
    </citation>
    <scope>NUCLEOTIDE SEQUENCE [LARGE SCALE GENOMIC DNA]</scope>
    <source>
        <strain evidence="5 8">HPA 21</strain>
    </source>
</reference>
<dbReference type="Proteomes" id="UP000502287">
    <property type="component" value="Chromosome"/>
</dbReference>
<dbReference type="KEGG" id="fcl:A4G17_09310"/>
<proteinExistence type="inferred from homology"/>
<dbReference type="EMBL" id="CP015029">
    <property type="protein sequence ID" value="QIM65626.1"/>
    <property type="molecule type" value="Genomic_DNA"/>
</dbReference>
<dbReference type="GO" id="GO:0006508">
    <property type="term" value="P:proteolysis"/>
    <property type="evidence" value="ECO:0007669"/>
    <property type="project" value="UniProtKB-KW"/>
</dbReference>